<protein>
    <submittedName>
        <fullName evidence="1">Uncharacterized protein</fullName>
    </submittedName>
</protein>
<sequence length="44" mass="5065">MHMKLLLVNGKDLNAKSLSDVLKAVDFIVVRSKDGYWVSYIYFS</sequence>
<evidence type="ECO:0000313" key="2">
    <source>
        <dbReference type="Proteomes" id="UP000008761"/>
    </source>
</evidence>
<dbReference type="Proteomes" id="UP000008761">
    <property type="component" value="Unassembled WGS sequence"/>
</dbReference>
<accession>J0YN21</accession>
<dbReference type="PATRIC" id="fig|1094551.3.peg.166"/>
<dbReference type="HOGENOM" id="CLU_3212883_0_0_5"/>
<evidence type="ECO:0000313" key="1">
    <source>
        <dbReference type="EMBL" id="EJF76023.1"/>
    </source>
</evidence>
<proteinExistence type="predicted"/>
<reference evidence="1 2" key="1">
    <citation type="submission" date="2012-03" db="EMBL/GenBank/DDBJ databases">
        <title>The Genome Sequence of Bartonella alsatica IBS 382.</title>
        <authorList>
            <consortium name="The Broad Institute Genome Sequencing Platform"/>
            <consortium name="The Broad Institute Genome Sequencing Center for Infectious Disease"/>
            <person name="Feldgarden M."/>
            <person name="Kirby J."/>
            <person name="Kosoy M."/>
            <person name="Birtles R."/>
            <person name="Probert W.S."/>
            <person name="Chiaraviglio L."/>
            <person name="Young S.K."/>
            <person name="Zeng Q."/>
            <person name="Gargeya S."/>
            <person name="Fitzgerald M."/>
            <person name="Haas B."/>
            <person name="Abouelleil A."/>
            <person name="Alvarado L."/>
            <person name="Arachchi H.M."/>
            <person name="Berlin A."/>
            <person name="Chapman S.B."/>
            <person name="Gearin G."/>
            <person name="Goldberg J."/>
            <person name="Griggs A."/>
            <person name="Gujja S."/>
            <person name="Hansen M."/>
            <person name="Heiman D."/>
            <person name="Howarth C."/>
            <person name="Larimer J."/>
            <person name="Lui A."/>
            <person name="MacDonald P.J.P."/>
            <person name="McCowen C."/>
            <person name="Montmayeur A."/>
            <person name="Murphy C."/>
            <person name="Neiman D."/>
            <person name="Pearson M."/>
            <person name="Priest M."/>
            <person name="Roberts A."/>
            <person name="Saif S."/>
            <person name="Shea T."/>
            <person name="Sisk P."/>
            <person name="Stolte C."/>
            <person name="Sykes S."/>
            <person name="Wortman J."/>
            <person name="Nusbaum C."/>
            <person name="Birren B."/>
        </authorList>
    </citation>
    <scope>NUCLEOTIDE SEQUENCE [LARGE SCALE GENOMIC DNA]</scope>
    <source>
        <strain evidence="1 2">IBS 382</strain>
    </source>
</reference>
<dbReference type="AlphaFoldDB" id="J0YN21"/>
<gene>
    <name evidence="1" type="ORF">MEC_00132</name>
</gene>
<dbReference type="RefSeq" id="WP_005864666.1">
    <property type="nucleotide sequence ID" value="NZ_JH725020.1"/>
</dbReference>
<name>J0YN21_9HYPH</name>
<organism evidence="1 2">
    <name type="scientific">Bartonella alsatica IBS 382</name>
    <dbReference type="NCBI Taxonomy" id="1094551"/>
    <lineage>
        <taxon>Bacteria</taxon>
        <taxon>Pseudomonadati</taxon>
        <taxon>Pseudomonadota</taxon>
        <taxon>Alphaproteobacteria</taxon>
        <taxon>Hyphomicrobiales</taxon>
        <taxon>Bartonellaceae</taxon>
        <taxon>Bartonella</taxon>
    </lineage>
</organism>
<dbReference type="EMBL" id="AIME01000002">
    <property type="protein sequence ID" value="EJF76023.1"/>
    <property type="molecule type" value="Genomic_DNA"/>
</dbReference>
<comment type="caution">
    <text evidence="1">The sequence shown here is derived from an EMBL/GenBank/DDBJ whole genome shotgun (WGS) entry which is preliminary data.</text>
</comment>